<evidence type="ECO:0000313" key="3">
    <source>
        <dbReference type="Proteomes" id="UP000593568"/>
    </source>
</evidence>
<comment type="caution">
    <text evidence="2">The sequence shown here is derived from an EMBL/GenBank/DDBJ whole genome shotgun (WGS) entry which is preliminary data.</text>
</comment>
<dbReference type="EMBL" id="JABEZW010000002">
    <property type="protein sequence ID" value="MBA0760690.1"/>
    <property type="molecule type" value="Genomic_DNA"/>
</dbReference>
<proteinExistence type="predicted"/>
<feature type="domain" description="RNase H type-1" evidence="1">
    <location>
        <begin position="6"/>
        <end position="46"/>
    </location>
</feature>
<evidence type="ECO:0000313" key="2">
    <source>
        <dbReference type="EMBL" id="MBA0760690.1"/>
    </source>
</evidence>
<accession>A0A7J9DIW9</accession>
<keyword evidence="3" id="KW-1185">Reference proteome</keyword>
<dbReference type="GO" id="GO:0004523">
    <property type="term" value="F:RNA-DNA hybrid ribonuclease activity"/>
    <property type="evidence" value="ECO:0007669"/>
    <property type="project" value="InterPro"/>
</dbReference>
<protein>
    <recommendedName>
        <fullName evidence="1">RNase H type-1 domain-containing protein</fullName>
    </recommendedName>
</protein>
<evidence type="ECO:0000259" key="1">
    <source>
        <dbReference type="Pfam" id="PF13456"/>
    </source>
</evidence>
<dbReference type="Pfam" id="PF13456">
    <property type="entry name" value="RVT_3"/>
    <property type="match status" value="1"/>
</dbReference>
<gene>
    <name evidence="2" type="ORF">Gotri_023418</name>
</gene>
<dbReference type="Proteomes" id="UP000593568">
    <property type="component" value="Unassembled WGS sequence"/>
</dbReference>
<dbReference type="InterPro" id="IPR002156">
    <property type="entry name" value="RNaseH_domain"/>
</dbReference>
<sequence>MVVRLSDIFQIEARALLEGLKHAWAQGYHQVEIESDDSLLVAVIQN</sequence>
<dbReference type="AlphaFoldDB" id="A0A7J9DIW9"/>
<dbReference type="GO" id="GO:0003676">
    <property type="term" value="F:nucleic acid binding"/>
    <property type="evidence" value="ECO:0007669"/>
    <property type="project" value="InterPro"/>
</dbReference>
<name>A0A7J9DIW9_9ROSI</name>
<reference evidence="2 3" key="1">
    <citation type="journal article" date="2019" name="Genome Biol. Evol.">
        <title>Insights into the evolution of the New World diploid cottons (Gossypium, subgenus Houzingenia) based on genome sequencing.</title>
        <authorList>
            <person name="Grover C.E."/>
            <person name="Arick M.A. 2nd"/>
            <person name="Thrash A."/>
            <person name="Conover J.L."/>
            <person name="Sanders W.S."/>
            <person name="Peterson D.G."/>
            <person name="Frelichowski J.E."/>
            <person name="Scheffler J.A."/>
            <person name="Scheffler B.E."/>
            <person name="Wendel J.F."/>
        </authorList>
    </citation>
    <scope>NUCLEOTIDE SEQUENCE [LARGE SCALE GENOMIC DNA]</scope>
    <source>
        <strain evidence="2">8</strain>
        <tissue evidence="2">Leaf</tissue>
    </source>
</reference>
<organism evidence="2 3">
    <name type="scientific">Gossypium trilobum</name>
    <dbReference type="NCBI Taxonomy" id="34281"/>
    <lineage>
        <taxon>Eukaryota</taxon>
        <taxon>Viridiplantae</taxon>
        <taxon>Streptophyta</taxon>
        <taxon>Embryophyta</taxon>
        <taxon>Tracheophyta</taxon>
        <taxon>Spermatophyta</taxon>
        <taxon>Magnoliopsida</taxon>
        <taxon>eudicotyledons</taxon>
        <taxon>Gunneridae</taxon>
        <taxon>Pentapetalae</taxon>
        <taxon>rosids</taxon>
        <taxon>malvids</taxon>
        <taxon>Malvales</taxon>
        <taxon>Malvaceae</taxon>
        <taxon>Malvoideae</taxon>
        <taxon>Gossypium</taxon>
    </lineage>
</organism>